<evidence type="ECO:0000256" key="2">
    <source>
        <dbReference type="ARBA" id="ARBA00022980"/>
    </source>
</evidence>
<evidence type="ECO:0000256" key="5">
    <source>
        <dbReference type="SAM" id="MobiDB-lite"/>
    </source>
</evidence>
<dbReference type="GO" id="GO:0022625">
    <property type="term" value="C:cytosolic large ribosomal subunit"/>
    <property type="evidence" value="ECO:0007669"/>
    <property type="project" value="TreeGrafter"/>
</dbReference>
<dbReference type="InterPro" id="IPR030878">
    <property type="entry name" value="Ribosomal_uL15"/>
</dbReference>
<dbReference type="PANTHER" id="PTHR11721:SF3">
    <property type="entry name" value="LARGE RIBOSOMAL SUBUNIT PROTEIN UL15"/>
    <property type="match status" value="1"/>
</dbReference>
<keyword evidence="3 4" id="KW-0687">Ribonucleoprotein</keyword>
<evidence type="ECO:0000256" key="1">
    <source>
        <dbReference type="ARBA" id="ARBA00007320"/>
    </source>
</evidence>
<feature type="region of interest" description="Disordered" evidence="5">
    <location>
        <begin position="1"/>
        <end position="36"/>
    </location>
</feature>
<dbReference type="Proteomes" id="UP000218209">
    <property type="component" value="Unassembled WGS sequence"/>
</dbReference>
<comment type="similarity">
    <text evidence="1 4">Belongs to the universal ribosomal protein uL15 family.</text>
</comment>
<sequence>MPTHLHKNRKKRGHVSAGHGRVGKHRKHPAGRGNAGGLHHHRILFDKFHPGYFGKVGMRHFHKTDQKYFCPTLNIDRLWTLVSDEVRKEHADKKDVAPVIDVTASGYFKVLGKGMLPNQPVIVKAKFFSKGAEKKINAVGGVCVLTA</sequence>
<feature type="compositionally biased region" description="Basic residues" evidence="5">
    <location>
        <begin position="21"/>
        <end position="30"/>
    </location>
</feature>
<accession>A0A1X6NZR0</accession>
<dbReference type="OrthoDB" id="61900at2759"/>
<evidence type="ECO:0000259" key="6">
    <source>
        <dbReference type="Pfam" id="PF00828"/>
    </source>
</evidence>
<dbReference type="InterPro" id="IPR036227">
    <property type="entry name" value="Ribosomal_uL15/eL18_sf"/>
</dbReference>
<dbReference type="InterPro" id="IPR001196">
    <property type="entry name" value="Ribosomal_uL15_CS"/>
</dbReference>
<dbReference type="EMBL" id="KV918964">
    <property type="protein sequence ID" value="OSX74082.1"/>
    <property type="molecule type" value="Genomic_DNA"/>
</dbReference>
<evidence type="ECO:0000256" key="4">
    <source>
        <dbReference type="RuleBase" id="RU003888"/>
    </source>
</evidence>
<dbReference type="Pfam" id="PF00828">
    <property type="entry name" value="Ribosomal_L27A"/>
    <property type="match status" value="1"/>
</dbReference>
<gene>
    <name evidence="7" type="ORF">BU14_0309s0003</name>
</gene>
<protein>
    <recommendedName>
        <fullName evidence="6">Large ribosomal subunit protein uL15/eL18 domain-containing protein</fullName>
    </recommendedName>
</protein>
<organism evidence="7 8">
    <name type="scientific">Porphyra umbilicalis</name>
    <name type="common">Purple laver</name>
    <name type="synonym">Red alga</name>
    <dbReference type="NCBI Taxonomy" id="2786"/>
    <lineage>
        <taxon>Eukaryota</taxon>
        <taxon>Rhodophyta</taxon>
        <taxon>Bangiophyceae</taxon>
        <taxon>Bangiales</taxon>
        <taxon>Bangiaceae</taxon>
        <taxon>Porphyra</taxon>
    </lineage>
</organism>
<evidence type="ECO:0000313" key="8">
    <source>
        <dbReference type="Proteomes" id="UP000218209"/>
    </source>
</evidence>
<keyword evidence="2 4" id="KW-0689">Ribosomal protein</keyword>
<dbReference type="GO" id="GO:0003735">
    <property type="term" value="F:structural constituent of ribosome"/>
    <property type="evidence" value="ECO:0007669"/>
    <property type="project" value="InterPro"/>
</dbReference>
<name>A0A1X6NZR0_PORUM</name>
<dbReference type="PANTHER" id="PTHR11721">
    <property type="entry name" value="60S RIBOSOMAL PROTEIN L27A"/>
    <property type="match status" value="1"/>
</dbReference>
<evidence type="ECO:0000313" key="7">
    <source>
        <dbReference type="EMBL" id="OSX74082.1"/>
    </source>
</evidence>
<dbReference type="InterPro" id="IPR021131">
    <property type="entry name" value="Ribosomal_uL15/eL18"/>
</dbReference>
<dbReference type="SUPFAM" id="SSF52080">
    <property type="entry name" value="Ribosomal proteins L15p and L18e"/>
    <property type="match status" value="1"/>
</dbReference>
<dbReference type="HAMAP" id="MF_01341">
    <property type="entry name" value="Ribosomal_uL15"/>
    <property type="match status" value="1"/>
</dbReference>
<evidence type="ECO:0000256" key="3">
    <source>
        <dbReference type="ARBA" id="ARBA00023274"/>
    </source>
</evidence>
<dbReference type="PROSITE" id="PS00475">
    <property type="entry name" value="RIBOSOMAL_L15"/>
    <property type="match status" value="1"/>
</dbReference>
<feature type="domain" description="Large ribosomal subunit protein uL15/eL18" evidence="6">
    <location>
        <begin position="72"/>
        <end position="144"/>
    </location>
</feature>
<dbReference type="AlphaFoldDB" id="A0A1X6NZR0"/>
<feature type="compositionally biased region" description="Basic residues" evidence="5">
    <location>
        <begin position="1"/>
        <end position="14"/>
    </location>
</feature>
<dbReference type="Gene3D" id="3.100.10.10">
    <property type="match status" value="1"/>
</dbReference>
<proteinExistence type="inferred from homology"/>
<keyword evidence="8" id="KW-1185">Reference proteome</keyword>
<dbReference type="GO" id="GO:0006412">
    <property type="term" value="P:translation"/>
    <property type="evidence" value="ECO:0007669"/>
    <property type="project" value="InterPro"/>
</dbReference>
<dbReference type="FunFam" id="3.100.10.10:FF:000002">
    <property type="entry name" value="60S ribosomal protein L27a"/>
    <property type="match status" value="1"/>
</dbReference>
<reference evidence="7 8" key="1">
    <citation type="submission" date="2017-03" db="EMBL/GenBank/DDBJ databases">
        <title>WGS assembly of Porphyra umbilicalis.</title>
        <authorList>
            <person name="Brawley S.H."/>
            <person name="Blouin N.A."/>
            <person name="Ficko-Blean E."/>
            <person name="Wheeler G.L."/>
            <person name="Lohr M."/>
            <person name="Goodson H.V."/>
            <person name="Jenkins J.W."/>
            <person name="Blaby-Haas C.E."/>
            <person name="Helliwell K.E."/>
            <person name="Chan C."/>
            <person name="Marriage T."/>
            <person name="Bhattacharya D."/>
            <person name="Klein A.S."/>
            <person name="Badis Y."/>
            <person name="Brodie J."/>
            <person name="Cao Y."/>
            <person name="Collen J."/>
            <person name="Dittami S.M."/>
            <person name="Gachon C.M."/>
            <person name="Green B.R."/>
            <person name="Karpowicz S."/>
            <person name="Kim J.W."/>
            <person name="Kudahl U."/>
            <person name="Lin S."/>
            <person name="Michel G."/>
            <person name="Mittag M."/>
            <person name="Olson B.J."/>
            <person name="Pangilinan J."/>
            <person name="Peng Y."/>
            <person name="Qiu H."/>
            <person name="Shu S."/>
            <person name="Singer J.T."/>
            <person name="Smith A.G."/>
            <person name="Sprecher B.N."/>
            <person name="Wagner V."/>
            <person name="Wang W."/>
            <person name="Wang Z.-Y."/>
            <person name="Yan J."/>
            <person name="Yarish C."/>
            <person name="Zoeuner-Riek S."/>
            <person name="Zhuang Y."/>
            <person name="Zou Y."/>
            <person name="Lindquist E.A."/>
            <person name="Grimwood J."/>
            <person name="Barry K."/>
            <person name="Rokhsar D.S."/>
            <person name="Schmutz J."/>
            <person name="Stiller J.W."/>
            <person name="Grossman A.R."/>
            <person name="Prochnik S.E."/>
        </authorList>
    </citation>
    <scope>NUCLEOTIDE SEQUENCE [LARGE SCALE GENOMIC DNA]</scope>
    <source>
        <strain evidence="7">4086291</strain>
    </source>
</reference>